<dbReference type="PANTHER" id="PTHR11140">
    <property type="entry name" value="PRE-MRNA SPLICING FACTOR PRP8"/>
    <property type="match status" value="1"/>
</dbReference>
<keyword evidence="6" id="KW-0539">Nucleus</keyword>
<dbReference type="InterPro" id="IPR042516">
    <property type="entry name" value="Prp8_U5-snRNA-bd_sf"/>
</dbReference>
<dbReference type="Pfam" id="PF08082">
    <property type="entry name" value="PRO8NT"/>
    <property type="match status" value="1"/>
</dbReference>
<dbReference type="InterPro" id="IPR000555">
    <property type="entry name" value="JAMM/MPN+_dom"/>
</dbReference>
<keyword evidence="4" id="KW-0694">RNA-binding</keyword>
<keyword evidence="3" id="KW-0747">Spliceosome</keyword>
<dbReference type="PANTHER" id="PTHR11140:SF0">
    <property type="entry name" value="PRE-MRNA-PROCESSING-SPLICING FACTOR 8"/>
    <property type="match status" value="1"/>
</dbReference>
<dbReference type="Proteomes" id="UP001151287">
    <property type="component" value="Unassembled WGS sequence"/>
</dbReference>
<dbReference type="InterPro" id="IPR043172">
    <property type="entry name" value="Prp8_domainIV_palm"/>
</dbReference>
<evidence type="ECO:0000256" key="5">
    <source>
        <dbReference type="ARBA" id="ARBA00023187"/>
    </source>
</evidence>
<dbReference type="InterPro" id="IPR037518">
    <property type="entry name" value="MPN"/>
</dbReference>
<feature type="domain" description="MPN" evidence="9">
    <location>
        <begin position="2113"/>
        <end position="2244"/>
    </location>
</feature>
<dbReference type="InterPro" id="IPR012591">
    <property type="entry name" value="PRO8NT"/>
</dbReference>
<dbReference type="Pfam" id="PF08084">
    <property type="entry name" value="PROCT"/>
    <property type="match status" value="1"/>
</dbReference>
<dbReference type="Pfam" id="PF10598">
    <property type="entry name" value="RRM_4"/>
    <property type="match status" value="1"/>
</dbReference>
<evidence type="ECO:0000256" key="2">
    <source>
        <dbReference type="ARBA" id="ARBA00022664"/>
    </source>
</evidence>
<dbReference type="CDD" id="cd13838">
    <property type="entry name" value="RNase_H_like_Prp8_IV"/>
    <property type="match status" value="1"/>
</dbReference>
<dbReference type="FunFam" id="3.40.140.10:FF:000002">
    <property type="entry name" value="Pre-mRNA-processing-splicing factor 8"/>
    <property type="match status" value="1"/>
</dbReference>
<evidence type="ECO:0000259" key="9">
    <source>
        <dbReference type="PROSITE" id="PS50249"/>
    </source>
</evidence>
<dbReference type="InterPro" id="IPR012592">
    <property type="entry name" value="PROCN"/>
</dbReference>
<dbReference type="GO" id="GO:0005682">
    <property type="term" value="C:U5 snRNP"/>
    <property type="evidence" value="ECO:0007669"/>
    <property type="project" value="TreeGrafter"/>
</dbReference>
<keyword evidence="5" id="KW-0508">mRNA splicing</keyword>
<dbReference type="GO" id="GO:0030623">
    <property type="term" value="F:U5 snRNA binding"/>
    <property type="evidence" value="ECO:0007669"/>
    <property type="project" value="InterPro"/>
</dbReference>
<dbReference type="Pfam" id="PF10597">
    <property type="entry name" value="U5_2-snRNA_bdg"/>
    <property type="match status" value="1"/>
</dbReference>
<evidence type="ECO:0000313" key="10">
    <source>
        <dbReference type="EMBL" id="KAJ1698542.1"/>
    </source>
</evidence>
<dbReference type="InterPro" id="IPR019580">
    <property type="entry name" value="Prp8_U6-snRNA-bd"/>
</dbReference>
<dbReference type="Gene3D" id="3.40.140.10">
    <property type="entry name" value="Cytidine Deaminase, domain 2"/>
    <property type="match status" value="1"/>
</dbReference>
<evidence type="ECO:0000313" key="11">
    <source>
        <dbReference type="Proteomes" id="UP001151287"/>
    </source>
</evidence>
<dbReference type="Pfam" id="PF12134">
    <property type="entry name" value="PRP8_domainIV"/>
    <property type="match status" value="1"/>
</dbReference>
<dbReference type="InterPro" id="IPR012337">
    <property type="entry name" value="RNaseH-like_sf"/>
</dbReference>
<dbReference type="PROSITE" id="PS50249">
    <property type="entry name" value="MPN"/>
    <property type="match status" value="1"/>
</dbReference>
<dbReference type="FunFam" id="1.20.80.40:FF:000001">
    <property type="entry name" value="Pre-mRNA-processing-splicing factor 8"/>
    <property type="match status" value="1"/>
</dbReference>
<evidence type="ECO:0000256" key="7">
    <source>
        <dbReference type="ARBA" id="ARBA00023274"/>
    </source>
</evidence>
<evidence type="ECO:0000256" key="3">
    <source>
        <dbReference type="ARBA" id="ARBA00022728"/>
    </source>
</evidence>
<comment type="caution">
    <text evidence="10">The sequence shown here is derived from an EMBL/GenBank/DDBJ whole genome shotgun (WGS) entry which is preliminary data.</text>
</comment>
<keyword evidence="7" id="KW-0687">Ribonucleoprotein</keyword>
<dbReference type="Pfam" id="PF10596">
    <property type="entry name" value="U6-snRNA_bdg"/>
    <property type="match status" value="1"/>
</dbReference>
<dbReference type="InterPro" id="IPR043173">
    <property type="entry name" value="Prp8_domainIV_fingers"/>
</dbReference>
<dbReference type="InterPro" id="IPR027652">
    <property type="entry name" value="PRP8"/>
</dbReference>
<reference evidence="10" key="1">
    <citation type="journal article" date="2022" name="Cell">
        <title>Repeat-based holocentromeres influence genome architecture and karyotype evolution.</title>
        <authorList>
            <person name="Hofstatter P.G."/>
            <person name="Thangavel G."/>
            <person name="Lux T."/>
            <person name="Neumann P."/>
            <person name="Vondrak T."/>
            <person name="Novak P."/>
            <person name="Zhang M."/>
            <person name="Costa L."/>
            <person name="Castellani M."/>
            <person name="Scott A."/>
            <person name="Toegelov H."/>
            <person name="Fuchs J."/>
            <person name="Mata-Sucre Y."/>
            <person name="Dias Y."/>
            <person name="Vanzela A.L.L."/>
            <person name="Huettel B."/>
            <person name="Almeida C.C.S."/>
            <person name="Simkova H."/>
            <person name="Souza G."/>
            <person name="Pedrosa-Harand A."/>
            <person name="Macas J."/>
            <person name="Mayer K.F.X."/>
            <person name="Houben A."/>
            <person name="Marques A."/>
        </authorList>
    </citation>
    <scope>NUCLEOTIDE SEQUENCE</scope>
    <source>
        <strain evidence="10">RhyBre1mFocal</strain>
    </source>
</reference>
<dbReference type="Pfam" id="PF01398">
    <property type="entry name" value="JAB"/>
    <property type="match status" value="1"/>
</dbReference>
<dbReference type="SMART" id="SM00232">
    <property type="entry name" value="JAB_MPN"/>
    <property type="match status" value="1"/>
</dbReference>
<dbReference type="FunFam" id="3.90.1570.40:FF:000001">
    <property type="entry name" value="Pre-mRNA-processing-splicing factor 8"/>
    <property type="match status" value="1"/>
</dbReference>
<dbReference type="Pfam" id="PF08083">
    <property type="entry name" value="PROCN"/>
    <property type="match status" value="1"/>
</dbReference>
<evidence type="ECO:0000256" key="4">
    <source>
        <dbReference type="ARBA" id="ARBA00022884"/>
    </source>
</evidence>
<dbReference type="GO" id="GO:0097157">
    <property type="term" value="F:pre-mRNA intronic binding"/>
    <property type="evidence" value="ECO:0007669"/>
    <property type="project" value="TreeGrafter"/>
</dbReference>
<dbReference type="Gene3D" id="1.20.80.40">
    <property type="match status" value="1"/>
</dbReference>
<keyword evidence="11" id="KW-1185">Reference proteome</keyword>
<evidence type="ECO:0000256" key="8">
    <source>
        <dbReference type="SAM" id="MobiDB-lite"/>
    </source>
</evidence>
<accession>A0A9Q0CRR4</accession>
<dbReference type="CDD" id="cd08056">
    <property type="entry name" value="MPN_PRP8"/>
    <property type="match status" value="1"/>
</dbReference>
<dbReference type="InterPro" id="IPR019581">
    <property type="entry name" value="Prp8_U5-snRNA-bd"/>
</dbReference>
<proteinExistence type="predicted"/>
<name>A0A9Q0CRR4_9POAL</name>
<dbReference type="GO" id="GO:0030619">
    <property type="term" value="F:U1 snRNA binding"/>
    <property type="evidence" value="ECO:0007669"/>
    <property type="project" value="TreeGrafter"/>
</dbReference>
<evidence type="ECO:0000256" key="1">
    <source>
        <dbReference type="ARBA" id="ARBA00004123"/>
    </source>
</evidence>
<protein>
    <recommendedName>
        <fullName evidence="9">MPN domain-containing protein</fullName>
    </recommendedName>
</protein>
<sequence length="2345" mass="273560">MWNGAPTPAPPPAPGTTGGAAPPPPGQLPYGSSPADQEAQLVEKARKWHQLNSKRYGDKRKFGFVEAQKEDMPPEHVRKIIRDHGDMSSKKYRHDKRVYLGALKFVPHAVYKLLENMPMPWEQVRNVKVLYHITGAITFVNEIPWVVEPIYLAQWGTMWIMMRREKRDRRHFKRMRFPPFDDEEPPLDYADNLLDVEPLEAIQLEMDEEEDSAVYTWFYDHKPLVKTKLINGPSYRKWHLSLPIMATLYRLAGQLLSDLIDRNYFYLFDMESFFTAKALNMCIPGGPKFEPLYRDMERGDEDWNEFNDINKLIIRQPLRTEYKIAFPHLYNNRPRKVRLGIYHTPMIMYIKTEDPDLPAFYYDPLINPIPSGKKERRVVEDEGEDDFYLPDGVEPLLGQTELYTDTTAAGIALLFAPRPFNMRSGRMRRAEDIPLVKEWYKEHCPPSYPVKVRVSYQKLLKCYVLNESHHRPPKAQKKKHLFRSLQATKFFQTTELDWAEAGLQVCKQGYNMLNLLIHRKNLNYLHLDYNFNLKPVKTLTTKERKKSRFGNAFHLCREILRLTKLVVDANIQFRLGNVDAFQLADGLQYIFSHVGQLTGMYRYKYRLMRQIRMCKDLKHLIYYRFNTGPVGKGPGCGFWAPMWRVWLFFLRGIVPLLERWLGNLLARQFEGRHSKGVAKTVTKQRVESHFDLELRAAVMHDVLDAMPEGIKQNKARTILQHLSEAWRCWKANIPWKVPGLPVPIENMILRYVKSKADWWTNVAHYNRERIRRGATVDKTVCRKNLGRLTRLWLKAEQERQHNYLKDGPYVTPEEAVAIYTTTVHWLESRKFSPIPFPPLSYKHDTKLLILALERLKESYSVAVRLNQQQREELGLIEQAYDNPHEALSRIKRHLLTQRAFKEVGIEFMDLYSYLIPVYEIEPLEKITDAYLDQYLWYEGDKRHLFPNWVKPADSEPPPLLVYKWCQGINNLQGIWDTSDGQCVVMLQTKFEKFFDKIDLTLLNRLLRLVLDHNIADYVTAKNNVVLSYKDMSHTNSYGLIRGLQFASFVVQYYGLVLDLLLLGLTRASEIAGPPQMPNDFITYSDTRVETRHPIRLYSRYIDKVHILFKFTHEEARDLIQRYLTEHPDPNNENMVGYNNKKCWPRDARMRLMKHDVNLGRSVFWDMKNRLPRSITTLEWENSFVSVYSKDNPNLLFSMCGFEVRILPKIRMTQEAFSNTRDGVWNLQNEQTKERTAIAFLRVDDEHMKVFENRVRQILMSSGSTTFTKIVNKWNTALIGLMTYFREATVHTQELLDLLVKCENKIQTRIKIGLNSKMPSRFPPVIFYTPKEIGGLGMLSMGHILIPQSDLRYSKQTDVGVTHFRSGMSHEEDQLIPNLYRYIQPWESEFIDSQRVWAEYALKRQEAQSQNRRLTLEDLEDSWDRGIPRINTLFQKDRHTLAYDKGWRVRTDFKQYQVLKQNPFWWTHQRHDGKLWNLNNYRTDVIQALGGVEGILEHTLFKGTYFPTWEGLFWEKASGFEESMKYKKLTNAQRSGLNQIPNRRFTLWWSPTINRANVYVGFQVQLDLTGIFMHGKIPTLKISLIQIFRAHLWQKIHESVVMDLCQVLDQELDALEIETVQKETIHPRKSYKMNSSCADVLLFAAHKWPMSKPSLVAESKDVFDQKTSNKYWIDVQLRWGDYDSHDIERYTRAKFMDYTTDNMSIYPSPTGVMIGLDLAYNLHSAFGNWFPGSKPLLAQAMNKIMKSNPALYVLRERIRKGLQLYSSEPTEPYLSSQNYGEIFSNQIIWFVDDTNVYRVTIHKTFEGNLTTKPINGAIFIFNPRTGQLFLKVIHTSVWAGQKRLGQLAKWKTAEEVAALVRSLPVEEQPKQIIVTRKGMLDPLEVHLLDFPNIVIKGSELQLPFQACLKIEKFGDLILKATEPQMVLFNIYDDWLKSISSYTAFSRLILILRALHVNNEKAKMLLKPDKTIVTEPHHIWPSLTDEQWMKVEVALRDLILSDYAKKNNVNTSALTQSEIRDIILGAEIAPPSQQRQQIAEIEKQAKEASQLTAVTTKTTNVHGDELIVTTTSPYEQAAFGSKTDWRVRAISATNLHLRVSHIYVNSDDIKETGYTYIMPKNILKKFICIADLRTQIAGYLYGLSPQDNPQVKEIRCIVMVPQWGTHQQVHLPSALPEHEFLNDLEPLGWMHTQPNELPQLSPQDLTSHAKILENKKQWDGEKCIILTCSFTPGSCSLTAYKLTPSGYEWGRLNKDTGSNPHGYLPTHYEKVQMLLSDRFLGFYMVPDNGPWNYNFMGVKHTASMRYGMKLGTPREYYHEDHRPTHYLEFSNLEEGEAGEGDREDNFT</sequence>
<dbReference type="OrthoDB" id="1931567at2759"/>
<feature type="region of interest" description="Disordered" evidence="8">
    <location>
        <begin position="1"/>
        <end position="40"/>
    </location>
</feature>
<dbReference type="GO" id="GO:0030620">
    <property type="term" value="F:U2 snRNA binding"/>
    <property type="evidence" value="ECO:0007669"/>
    <property type="project" value="TreeGrafter"/>
</dbReference>
<dbReference type="InterPro" id="IPR012984">
    <property type="entry name" value="PROCT"/>
</dbReference>
<dbReference type="FunFam" id="3.30.43.40:FF:000001">
    <property type="entry name" value="Pre-mRNA-processing-splicing factor 8"/>
    <property type="match status" value="1"/>
</dbReference>
<dbReference type="GO" id="GO:0008237">
    <property type="term" value="F:metallopeptidase activity"/>
    <property type="evidence" value="ECO:0007669"/>
    <property type="project" value="InterPro"/>
</dbReference>
<gene>
    <name evidence="10" type="ORF">LUZ63_007054</name>
</gene>
<dbReference type="InterPro" id="IPR021983">
    <property type="entry name" value="PRP8_domainIV"/>
</dbReference>
<dbReference type="GO" id="GO:0071013">
    <property type="term" value="C:catalytic step 2 spliceosome"/>
    <property type="evidence" value="ECO:0007669"/>
    <property type="project" value="TreeGrafter"/>
</dbReference>
<dbReference type="GO" id="GO:0000244">
    <property type="term" value="P:spliceosomal tri-snRNP complex assembly"/>
    <property type="evidence" value="ECO:0007669"/>
    <property type="project" value="TreeGrafter"/>
</dbReference>
<dbReference type="Gene3D" id="3.30.420.230">
    <property type="match status" value="1"/>
</dbReference>
<dbReference type="InterPro" id="IPR019582">
    <property type="entry name" value="RRM_spliceosomal_PrP8"/>
</dbReference>
<dbReference type="SUPFAM" id="SSF53098">
    <property type="entry name" value="Ribonuclease H-like"/>
    <property type="match status" value="2"/>
</dbReference>
<dbReference type="Gene3D" id="3.30.43.40">
    <property type="entry name" value="Pre-mRNA-processing-splicing factor 8, U5-snRNA-binding domain"/>
    <property type="match status" value="1"/>
</dbReference>
<evidence type="ECO:0000256" key="6">
    <source>
        <dbReference type="ARBA" id="ARBA00023242"/>
    </source>
</evidence>
<dbReference type="GO" id="GO:0017070">
    <property type="term" value="F:U6 snRNA binding"/>
    <property type="evidence" value="ECO:0007669"/>
    <property type="project" value="InterPro"/>
</dbReference>
<organism evidence="10 11">
    <name type="scientific">Rhynchospora breviuscula</name>
    <dbReference type="NCBI Taxonomy" id="2022672"/>
    <lineage>
        <taxon>Eukaryota</taxon>
        <taxon>Viridiplantae</taxon>
        <taxon>Streptophyta</taxon>
        <taxon>Embryophyta</taxon>
        <taxon>Tracheophyta</taxon>
        <taxon>Spermatophyta</taxon>
        <taxon>Magnoliopsida</taxon>
        <taxon>Liliopsida</taxon>
        <taxon>Poales</taxon>
        <taxon>Cyperaceae</taxon>
        <taxon>Cyperoideae</taxon>
        <taxon>Rhynchosporeae</taxon>
        <taxon>Rhynchospora</taxon>
    </lineage>
</organism>
<keyword evidence="2" id="KW-0507">mRNA processing</keyword>
<dbReference type="FunFam" id="3.30.420.230:FF:000003">
    <property type="entry name" value="Pre-mRNA-processing-splicing factor 8"/>
    <property type="match status" value="1"/>
</dbReference>
<dbReference type="EMBL" id="JAMQYH010000002">
    <property type="protein sequence ID" value="KAJ1698542.1"/>
    <property type="molecule type" value="Genomic_DNA"/>
</dbReference>
<comment type="subcellular location">
    <subcellularLocation>
        <location evidence="1">Nucleus</location>
    </subcellularLocation>
</comment>
<dbReference type="Gene3D" id="3.90.1570.40">
    <property type="match status" value="1"/>
</dbReference>